<evidence type="ECO:0000313" key="11">
    <source>
        <dbReference type="EMBL" id="HGW29887.1"/>
    </source>
</evidence>
<dbReference type="PANTHER" id="PTHR11777:SF9">
    <property type="entry name" value="ALANINE--TRNA LIGASE, CYTOPLASMIC"/>
    <property type="match status" value="1"/>
</dbReference>
<evidence type="ECO:0000256" key="8">
    <source>
        <dbReference type="ARBA" id="ARBA00022917"/>
    </source>
</evidence>
<keyword evidence="9" id="KW-0030">Aminoacyl-tRNA synthetase</keyword>
<dbReference type="GO" id="GO:0005524">
    <property type="term" value="F:ATP binding"/>
    <property type="evidence" value="ECO:0007669"/>
    <property type="project" value="UniProtKB-KW"/>
</dbReference>
<dbReference type="Gene3D" id="3.30.54.20">
    <property type="match status" value="1"/>
</dbReference>
<dbReference type="AlphaFoldDB" id="A0A7C4TPE3"/>
<dbReference type="PANTHER" id="PTHR11777">
    <property type="entry name" value="ALANYL-TRNA SYNTHETASE"/>
    <property type="match status" value="1"/>
</dbReference>
<dbReference type="InterPro" id="IPR018162">
    <property type="entry name" value="Ala-tRNA-ligase_IIc_anticod-bd"/>
</dbReference>
<dbReference type="SUPFAM" id="SSF55186">
    <property type="entry name" value="ThrRS/AlaRS common domain"/>
    <property type="match status" value="1"/>
</dbReference>
<evidence type="ECO:0000256" key="1">
    <source>
        <dbReference type="ARBA" id="ARBA00008226"/>
    </source>
</evidence>
<evidence type="ECO:0000256" key="7">
    <source>
        <dbReference type="ARBA" id="ARBA00022884"/>
    </source>
</evidence>
<reference evidence="11" key="1">
    <citation type="journal article" date="2020" name="mSystems">
        <title>Genome- and Community-Level Interaction Insights into Carbon Utilization and Element Cycling Functions of Hydrothermarchaeota in Hydrothermal Sediment.</title>
        <authorList>
            <person name="Zhou Z."/>
            <person name="Liu Y."/>
            <person name="Xu W."/>
            <person name="Pan J."/>
            <person name="Luo Z.H."/>
            <person name="Li M."/>
        </authorList>
    </citation>
    <scope>NUCLEOTIDE SEQUENCE [LARGE SCALE GENOMIC DNA]</scope>
    <source>
        <strain evidence="11">SpSt-417</strain>
    </source>
</reference>
<comment type="caution">
    <text evidence="11">The sequence shown here is derived from an EMBL/GenBank/DDBJ whole genome shotgun (WGS) entry which is preliminary data.</text>
</comment>
<evidence type="ECO:0000259" key="10">
    <source>
        <dbReference type="PROSITE" id="PS50860"/>
    </source>
</evidence>
<name>A0A7C4TPE3_UNCKA</name>
<dbReference type="GO" id="GO:0006419">
    <property type="term" value="P:alanyl-tRNA aminoacylation"/>
    <property type="evidence" value="ECO:0007669"/>
    <property type="project" value="InterPro"/>
</dbReference>
<keyword evidence="8" id="KW-0648">Protein biosynthesis</keyword>
<evidence type="ECO:0000256" key="6">
    <source>
        <dbReference type="ARBA" id="ARBA00022840"/>
    </source>
</evidence>
<dbReference type="GO" id="GO:0002161">
    <property type="term" value="F:aminoacyl-tRNA deacylase activity"/>
    <property type="evidence" value="ECO:0007669"/>
    <property type="project" value="TreeGrafter"/>
</dbReference>
<dbReference type="InterPro" id="IPR002318">
    <property type="entry name" value="Ala-tRNA-lgiase_IIc"/>
</dbReference>
<feature type="domain" description="Alanyl-transfer RNA synthetases family profile" evidence="10">
    <location>
        <begin position="1"/>
        <end position="621"/>
    </location>
</feature>
<dbReference type="FunFam" id="3.30.980.10:FF:000004">
    <property type="entry name" value="Alanine--tRNA ligase, cytoplasmic"/>
    <property type="match status" value="1"/>
</dbReference>
<dbReference type="InterPro" id="IPR018163">
    <property type="entry name" value="Thr/Ala-tRNA-synth_IIc_edit"/>
</dbReference>
<dbReference type="Pfam" id="PF07973">
    <property type="entry name" value="tRNA_SAD"/>
    <property type="match status" value="1"/>
</dbReference>
<dbReference type="InterPro" id="IPR012947">
    <property type="entry name" value="tRNA_SAD"/>
</dbReference>
<dbReference type="SMART" id="SM00863">
    <property type="entry name" value="tRNA_SAD"/>
    <property type="match status" value="1"/>
</dbReference>
<dbReference type="PROSITE" id="PS50860">
    <property type="entry name" value="AA_TRNA_LIGASE_II_ALA"/>
    <property type="match status" value="1"/>
</dbReference>
<evidence type="ECO:0000256" key="5">
    <source>
        <dbReference type="ARBA" id="ARBA00022741"/>
    </source>
</evidence>
<keyword evidence="4 11" id="KW-0436">Ligase</keyword>
<dbReference type="InterPro" id="IPR045864">
    <property type="entry name" value="aa-tRNA-synth_II/BPL/LPL"/>
</dbReference>
<dbReference type="CDD" id="cd00673">
    <property type="entry name" value="AlaRS_core"/>
    <property type="match status" value="1"/>
</dbReference>
<dbReference type="Pfam" id="PF01411">
    <property type="entry name" value="tRNA-synt_2c"/>
    <property type="match status" value="1"/>
</dbReference>
<protein>
    <recommendedName>
        <fullName evidence="2">alanine--tRNA ligase</fullName>
        <ecNumber evidence="2">6.1.1.7</ecNumber>
    </recommendedName>
</protein>
<dbReference type="InterPro" id="IPR018164">
    <property type="entry name" value="Ala-tRNA-synth_IIc_N"/>
</dbReference>
<evidence type="ECO:0000256" key="4">
    <source>
        <dbReference type="ARBA" id="ARBA00022598"/>
    </source>
</evidence>
<gene>
    <name evidence="11" type="ORF">ENR63_03130</name>
</gene>
<dbReference type="SUPFAM" id="SSF101353">
    <property type="entry name" value="Putative anticodon-binding domain of alanyl-tRNA synthetase (AlaRS)"/>
    <property type="match status" value="1"/>
</dbReference>
<dbReference type="GO" id="GO:0005829">
    <property type="term" value="C:cytosol"/>
    <property type="evidence" value="ECO:0007669"/>
    <property type="project" value="TreeGrafter"/>
</dbReference>
<dbReference type="PRINTS" id="PR00980">
    <property type="entry name" value="TRNASYNTHALA"/>
</dbReference>
<dbReference type="EC" id="6.1.1.7" evidence="2"/>
<keyword evidence="6" id="KW-0067">ATP-binding</keyword>
<dbReference type="Gene3D" id="3.30.980.10">
    <property type="entry name" value="Threonyl-trna Synthetase, Chain A, domain 2"/>
    <property type="match status" value="1"/>
</dbReference>
<keyword evidence="7" id="KW-0694">RNA-binding</keyword>
<proteinExistence type="inferred from homology"/>
<keyword evidence="3" id="KW-0820">tRNA-binding</keyword>
<accession>A0A7C4TPE3</accession>
<keyword evidence="5" id="KW-0547">Nucleotide-binding</keyword>
<organism evidence="11">
    <name type="scientific">candidate division WWE3 bacterium</name>
    <dbReference type="NCBI Taxonomy" id="2053526"/>
    <lineage>
        <taxon>Bacteria</taxon>
        <taxon>Katanobacteria</taxon>
    </lineage>
</organism>
<dbReference type="SUPFAM" id="SSF55681">
    <property type="entry name" value="Class II aaRS and biotin synthetases"/>
    <property type="match status" value="1"/>
</dbReference>
<evidence type="ECO:0000256" key="3">
    <source>
        <dbReference type="ARBA" id="ARBA00022555"/>
    </source>
</evidence>
<dbReference type="NCBIfam" id="NF002436">
    <property type="entry name" value="PRK01584.1"/>
    <property type="match status" value="1"/>
</dbReference>
<comment type="similarity">
    <text evidence="1">Belongs to the class-II aminoacyl-tRNA synthetase family.</text>
</comment>
<dbReference type="GO" id="GO:0004813">
    <property type="term" value="F:alanine-tRNA ligase activity"/>
    <property type="evidence" value="ECO:0007669"/>
    <property type="project" value="UniProtKB-EC"/>
</dbReference>
<dbReference type="InterPro" id="IPR050058">
    <property type="entry name" value="Ala-tRNA_ligase"/>
</dbReference>
<sequence>MTVEQIRRGYLEYYSSIPRSHEVIPSANLVPENDPTTLFTGSGMQPMLPYLLGEPYPSGNSRITDSQKCFRTADIEEVGDNRHTTLFEMLGNWSFGDYWKEEQLSWLFEFLTEKLNLDPDKLFVSVFIGDSKNGLEKDTDSVGVWKRLFAGKNIEAKVVDIGSVEAGGEKGMEEGRIFYYEAKKNWWSRSGAPDLMPIGEPGGPDSEVFYLFDQVEHDPKFGKNCHPNCDCGRFLEIANSVFMEFKKVGEGKFEKLPKRNVDFGGGLERILAAVLNEPDFFKTDAFSAIITEIETLTGKKYEGENIPPMRVIADHIKAATFLIKDGVRPGNKAQGYFLRRLIRRATIKLHQLSGSLDASSLFTVADKGVLNLYDGVYFDRNADRTAIESVLVGEAEQFSKSLDKGLKVFHKSASLDGKTAFDLYQTYGFPLEITLELAAQNGIKINVEEFKKEFEKHKELSRTASSGMFKGGLGDTSEKTIWFHTLTHLLHKSLRDILGEHVHQAGSNITPERLRFDFTHPDALTESQIKEVEDLVNTQKDRNLEVSSEAMSLEEALNSGALAFFKEKYGQKVTVYSVGEFSKEICGGPHVKNTSEIKGSFKIVSEKSSSAGVRRIKAVLV</sequence>
<evidence type="ECO:0000256" key="2">
    <source>
        <dbReference type="ARBA" id="ARBA00013168"/>
    </source>
</evidence>
<dbReference type="Gene3D" id="3.30.930.10">
    <property type="entry name" value="Bira Bifunctional Protein, Domain 2"/>
    <property type="match status" value="1"/>
</dbReference>
<dbReference type="GO" id="GO:0000049">
    <property type="term" value="F:tRNA binding"/>
    <property type="evidence" value="ECO:0007669"/>
    <property type="project" value="UniProtKB-KW"/>
</dbReference>
<evidence type="ECO:0000256" key="9">
    <source>
        <dbReference type="ARBA" id="ARBA00023146"/>
    </source>
</evidence>
<dbReference type="InterPro" id="IPR018165">
    <property type="entry name" value="Ala-tRNA-synth_IIc_core"/>
</dbReference>
<dbReference type="EMBL" id="DSRT01000171">
    <property type="protein sequence ID" value="HGW29887.1"/>
    <property type="molecule type" value="Genomic_DNA"/>
</dbReference>